<feature type="region of interest" description="Disordered" evidence="1">
    <location>
        <begin position="327"/>
        <end position="370"/>
    </location>
</feature>
<organism evidence="3 4">
    <name type="scientific">Phyllosticta citriasiana</name>
    <dbReference type="NCBI Taxonomy" id="595635"/>
    <lineage>
        <taxon>Eukaryota</taxon>
        <taxon>Fungi</taxon>
        <taxon>Dikarya</taxon>
        <taxon>Ascomycota</taxon>
        <taxon>Pezizomycotina</taxon>
        <taxon>Dothideomycetes</taxon>
        <taxon>Dothideomycetes incertae sedis</taxon>
        <taxon>Botryosphaeriales</taxon>
        <taxon>Phyllostictaceae</taxon>
        <taxon>Phyllosticta</taxon>
    </lineage>
</organism>
<reference evidence="3 4" key="1">
    <citation type="submission" date="2024-04" db="EMBL/GenBank/DDBJ databases">
        <title>Phyllosticta paracitricarpa is synonymous to the EU quarantine fungus P. citricarpa based on phylogenomic analyses.</title>
        <authorList>
            <consortium name="Lawrence Berkeley National Laboratory"/>
            <person name="Van Ingen-Buijs V.A."/>
            <person name="Van Westerhoven A.C."/>
            <person name="Haridas S."/>
            <person name="Skiadas P."/>
            <person name="Martin F."/>
            <person name="Groenewald J.Z."/>
            <person name="Crous P.W."/>
            <person name="Seidl M.F."/>
        </authorList>
    </citation>
    <scope>NUCLEOTIDE SEQUENCE [LARGE SCALE GENOMIC DNA]</scope>
    <source>
        <strain evidence="3 4">CBS 123371</strain>
    </source>
</reference>
<feature type="compositionally biased region" description="Gly residues" evidence="1">
    <location>
        <begin position="100"/>
        <end position="120"/>
    </location>
</feature>
<evidence type="ECO:0000313" key="3">
    <source>
        <dbReference type="EMBL" id="KAK7513063.1"/>
    </source>
</evidence>
<feature type="compositionally biased region" description="Gly residues" evidence="1">
    <location>
        <begin position="341"/>
        <end position="351"/>
    </location>
</feature>
<gene>
    <name evidence="3" type="ORF">IWZ03DRAFT_384780</name>
</gene>
<dbReference type="InterPro" id="IPR053216">
    <property type="entry name" value="Appressorial_penetr-assoc"/>
</dbReference>
<evidence type="ECO:0000256" key="1">
    <source>
        <dbReference type="SAM" id="MobiDB-lite"/>
    </source>
</evidence>
<name>A0ABR1KG86_9PEZI</name>
<feature type="signal peptide" evidence="2">
    <location>
        <begin position="1"/>
        <end position="23"/>
    </location>
</feature>
<comment type="caution">
    <text evidence="3">The sequence shown here is derived from an EMBL/GenBank/DDBJ whole genome shotgun (WGS) entry which is preliminary data.</text>
</comment>
<keyword evidence="2" id="KW-0732">Signal</keyword>
<evidence type="ECO:0008006" key="5">
    <source>
        <dbReference type="Google" id="ProtNLM"/>
    </source>
</evidence>
<proteinExistence type="predicted"/>
<feature type="compositionally biased region" description="Low complexity" evidence="1">
    <location>
        <begin position="83"/>
        <end position="99"/>
    </location>
</feature>
<evidence type="ECO:0000256" key="2">
    <source>
        <dbReference type="SAM" id="SignalP"/>
    </source>
</evidence>
<dbReference type="PANTHER" id="PTHR34587">
    <property type="entry name" value="VWFA DOMAIN-CONTAINING PROTEIN"/>
    <property type="match status" value="1"/>
</dbReference>
<feature type="compositionally biased region" description="Low complexity" evidence="1">
    <location>
        <begin position="61"/>
        <end position="75"/>
    </location>
</feature>
<evidence type="ECO:0000313" key="4">
    <source>
        <dbReference type="Proteomes" id="UP001363622"/>
    </source>
</evidence>
<sequence>MRFAILFLLAALLALIDARLVRASNSNGEPHILARAGEDPAKADKGGQNTGQDARRGGQNDRGSQGGQNDQNQRGQGNGGNQQGEEGCKQNGNGDNGNNDNGGGNQGGNGNQGTNGGGNAGDLQLQPDVIQKGSQSTGQDGTGSQAGQTPSETNDANFINFCEGDTLTNGAQNEAGSCNGIVMGKIPAQSQMVSAIIVSPKPGEDMDANKAFDIKVQTSNLKAGAFTNAQTTYYAAPQELDDGGDVVGHAHVVIQDMGGTMTPTNTLDASKFVFFKGIDDAGNGDGLLSATVADGLPPGVYRVCSMSSASNHQPVVMPVAQRGSQDDCTKFTVGQGNNANNGGGGSGGNGRDGQKQNGQDKAQQEAQGWIGRGKINNRLVRSAKFIHPAFSAAEARYKRSLMGTNHL</sequence>
<feature type="chain" id="PRO_5046973198" description="Ribosomal protein s17" evidence="2">
    <location>
        <begin position="24"/>
        <end position="407"/>
    </location>
</feature>
<feature type="compositionally biased region" description="Basic and acidic residues" evidence="1">
    <location>
        <begin position="36"/>
        <end position="45"/>
    </location>
</feature>
<keyword evidence="4" id="KW-1185">Reference proteome</keyword>
<protein>
    <recommendedName>
        <fullName evidence="5">Ribosomal protein s17</fullName>
    </recommendedName>
</protein>
<dbReference type="EMBL" id="JBBPHU010000010">
    <property type="protein sequence ID" value="KAK7513063.1"/>
    <property type="molecule type" value="Genomic_DNA"/>
</dbReference>
<feature type="compositionally biased region" description="Low complexity" evidence="1">
    <location>
        <begin position="131"/>
        <end position="149"/>
    </location>
</feature>
<dbReference type="Proteomes" id="UP001363622">
    <property type="component" value="Unassembled WGS sequence"/>
</dbReference>
<feature type="region of interest" description="Disordered" evidence="1">
    <location>
        <begin position="30"/>
        <end position="157"/>
    </location>
</feature>
<dbReference type="PANTHER" id="PTHR34587:SF2">
    <property type="entry name" value="G-PROTEIN COUPLED RECEPTORS FAMILY 1 PROFILE DOMAIN-CONTAINING PROTEIN"/>
    <property type="match status" value="1"/>
</dbReference>
<feature type="compositionally biased region" description="Polar residues" evidence="1">
    <location>
        <begin position="355"/>
        <end position="366"/>
    </location>
</feature>
<accession>A0ABR1KG86</accession>